<keyword evidence="1" id="KW-0472">Membrane</keyword>
<evidence type="ECO:0000313" key="2">
    <source>
        <dbReference type="EMBL" id="HEC67993.1"/>
    </source>
</evidence>
<organism evidence="2">
    <name type="scientific">Desulfofervidus auxilii</name>
    <dbReference type="NCBI Taxonomy" id="1621989"/>
    <lineage>
        <taxon>Bacteria</taxon>
        <taxon>Pseudomonadati</taxon>
        <taxon>Thermodesulfobacteriota</taxon>
        <taxon>Candidatus Desulfofervidia</taxon>
        <taxon>Candidatus Desulfofervidales</taxon>
        <taxon>Candidatus Desulfofervidaceae</taxon>
        <taxon>Candidatus Desulfofervidus</taxon>
    </lineage>
</organism>
<accession>A0A7C2ADX0</accession>
<feature type="transmembrane region" description="Helical" evidence="1">
    <location>
        <begin position="6"/>
        <end position="25"/>
    </location>
</feature>
<keyword evidence="1" id="KW-1133">Transmembrane helix</keyword>
<keyword evidence="1" id="KW-0812">Transmembrane</keyword>
<name>A0A7C2ADX0_DESA2</name>
<evidence type="ECO:0000256" key="1">
    <source>
        <dbReference type="SAM" id="Phobius"/>
    </source>
</evidence>
<dbReference type="EMBL" id="DRIH01000141">
    <property type="protein sequence ID" value="HEC67993.1"/>
    <property type="molecule type" value="Genomic_DNA"/>
</dbReference>
<gene>
    <name evidence="2" type="ORF">ENI35_04175</name>
</gene>
<reference evidence="2" key="1">
    <citation type="journal article" date="2020" name="mSystems">
        <title>Genome- and Community-Level Interaction Insights into Carbon Utilization and Element Cycling Functions of Hydrothermarchaeota in Hydrothermal Sediment.</title>
        <authorList>
            <person name="Zhou Z."/>
            <person name="Liu Y."/>
            <person name="Xu W."/>
            <person name="Pan J."/>
            <person name="Luo Z.H."/>
            <person name="Li M."/>
        </authorList>
    </citation>
    <scope>NUCLEOTIDE SEQUENCE [LARGE SCALE GENOMIC DNA]</scope>
    <source>
        <strain evidence="2">HyVt-389</strain>
    </source>
</reference>
<dbReference type="AlphaFoldDB" id="A0A7C2ADX0"/>
<dbReference type="Proteomes" id="UP000885738">
    <property type="component" value="Unassembled WGS sequence"/>
</dbReference>
<proteinExistence type="predicted"/>
<sequence>MKVKFGSILFFTIFFMACVTVNIYFPATKVEKAAEEIVKEVRQQSPKKEQKLKKEEKSPPESELHKWQFVNCAYAQEGVLEVSTASIRALKTAIKKRFPKLIPYFQKGIIGENNRGLLEIKSWQGVSLAKRAKVKQLVEAENKDRTNLYQEVAKNMGIDPSQLGKVQKIFAKQWQKTAPSGTWIQTEDGKWVRK</sequence>
<comment type="caution">
    <text evidence="2">The sequence shown here is derived from an EMBL/GenBank/DDBJ whole genome shotgun (WGS) entry which is preliminary data.</text>
</comment>
<protein>
    <submittedName>
        <fullName evidence="2">DUF1318 domain-containing protein</fullName>
    </submittedName>
</protein>
<dbReference type="Pfam" id="PF07027">
    <property type="entry name" value="DUF1318"/>
    <property type="match status" value="1"/>
</dbReference>
<dbReference type="InterPro" id="IPR008309">
    <property type="entry name" value="YdbL"/>
</dbReference>
<dbReference type="PROSITE" id="PS51257">
    <property type="entry name" value="PROKAR_LIPOPROTEIN"/>
    <property type="match status" value="1"/>
</dbReference>